<dbReference type="PANTHER" id="PTHR43744:SF12">
    <property type="entry name" value="ABC TRANSPORTER PERMEASE PROTEIN MG189-RELATED"/>
    <property type="match status" value="1"/>
</dbReference>
<dbReference type="GO" id="GO:0055085">
    <property type="term" value="P:transmembrane transport"/>
    <property type="evidence" value="ECO:0007669"/>
    <property type="project" value="InterPro"/>
</dbReference>
<feature type="transmembrane region" description="Helical" evidence="7">
    <location>
        <begin position="67"/>
        <end position="92"/>
    </location>
</feature>
<evidence type="ECO:0000256" key="6">
    <source>
        <dbReference type="ARBA" id="ARBA00023136"/>
    </source>
</evidence>
<keyword evidence="6 7" id="KW-0472">Membrane</keyword>
<feature type="transmembrane region" description="Helical" evidence="7">
    <location>
        <begin position="238"/>
        <end position="259"/>
    </location>
</feature>
<comment type="similarity">
    <text evidence="7">Belongs to the binding-protein-dependent transport system permease family.</text>
</comment>
<keyword evidence="3" id="KW-1003">Cell membrane</keyword>
<evidence type="ECO:0000256" key="2">
    <source>
        <dbReference type="ARBA" id="ARBA00022448"/>
    </source>
</evidence>
<dbReference type="SUPFAM" id="SSF161098">
    <property type="entry name" value="MetI-like"/>
    <property type="match status" value="1"/>
</dbReference>
<dbReference type="PANTHER" id="PTHR43744">
    <property type="entry name" value="ABC TRANSPORTER PERMEASE PROTEIN MG189-RELATED-RELATED"/>
    <property type="match status" value="1"/>
</dbReference>
<name>A0A6J4J9W3_9ACTN</name>
<keyword evidence="5 7" id="KW-1133">Transmembrane helix</keyword>
<dbReference type="EMBL" id="CADCTP010000263">
    <property type="protein sequence ID" value="CAA9270739.1"/>
    <property type="molecule type" value="Genomic_DNA"/>
</dbReference>
<organism evidence="9">
    <name type="scientific">uncultured Mycobacteriales bacterium</name>
    <dbReference type="NCBI Taxonomy" id="581187"/>
    <lineage>
        <taxon>Bacteria</taxon>
        <taxon>Bacillati</taxon>
        <taxon>Actinomycetota</taxon>
        <taxon>Actinomycetes</taxon>
        <taxon>Mycobacteriales</taxon>
        <taxon>environmental samples</taxon>
    </lineage>
</organism>
<dbReference type="InterPro" id="IPR035906">
    <property type="entry name" value="MetI-like_sf"/>
</dbReference>
<reference evidence="9" key="1">
    <citation type="submission" date="2020-02" db="EMBL/GenBank/DDBJ databases">
        <authorList>
            <person name="Meier V. D."/>
        </authorList>
    </citation>
    <scope>NUCLEOTIDE SEQUENCE</scope>
    <source>
        <strain evidence="9">AVDCRST_MAG41</strain>
    </source>
</reference>
<protein>
    <submittedName>
        <fullName evidence="9">Multiple sugar ABC transporter, membrane-spanning permease protein MsmG</fullName>
    </submittedName>
</protein>
<evidence type="ECO:0000256" key="7">
    <source>
        <dbReference type="RuleBase" id="RU363032"/>
    </source>
</evidence>
<accession>A0A6J4J9W3</accession>
<evidence type="ECO:0000259" key="8">
    <source>
        <dbReference type="PROSITE" id="PS50928"/>
    </source>
</evidence>
<dbReference type="CDD" id="cd06261">
    <property type="entry name" value="TM_PBP2"/>
    <property type="match status" value="1"/>
</dbReference>
<dbReference type="AlphaFoldDB" id="A0A6J4J9W3"/>
<proteinExistence type="inferred from homology"/>
<evidence type="ECO:0000256" key="3">
    <source>
        <dbReference type="ARBA" id="ARBA00022475"/>
    </source>
</evidence>
<keyword evidence="4 7" id="KW-0812">Transmembrane</keyword>
<evidence type="ECO:0000256" key="4">
    <source>
        <dbReference type="ARBA" id="ARBA00022692"/>
    </source>
</evidence>
<feature type="domain" description="ABC transmembrane type-1" evidence="8">
    <location>
        <begin position="68"/>
        <end position="259"/>
    </location>
</feature>
<dbReference type="PROSITE" id="PS50928">
    <property type="entry name" value="ABC_TM1"/>
    <property type="match status" value="1"/>
</dbReference>
<gene>
    <name evidence="9" type="ORF">AVDCRST_MAG41-2887</name>
</gene>
<comment type="subcellular location">
    <subcellularLocation>
        <location evidence="1 7">Cell membrane</location>
        <topology evidence="1 7">Multi-pass membrane protein</topology>
    </subcellularLocation>
</comment>
<dbReference type="GO" id="GO:0005886">
    <property type="term" value="C:plasma membrane"/>
    <property type="evidence" value="ECO:0007669"/>
    <property type="project" value="UniProtKB-SubCell"/>
</dbReference>
<dbReference type="Pfam" id="PF00528">
    <property type="entry name" value="BPD_transp_1"/>
    <property type="match status" value="1"/>
</dbReference>
<dbReference type="Gene3D" id="1.10.3720.10">
    <property type="entry name" value="MetI-like"/>
    <property type="match status" value="1"/>
</dbReference>
<sequence length="274" mass="29897">MRRRRIGLGRRALLGAYAVLVVVPLLVVLTATVKTDAELFADPFGLPSGLDLGNYRTIFGEQELGRYFLNSLLVAAVSVPATLLAGSLAAYATSRMRGWVGWAVYGFFALGMTVPAQVNMIPQYALFYDLGLTNSRFGLMLVNVVVTLPIAVFILGGFMRTLPRELFEAAMVDGAGPWRTYRSIAMPLSLPSLSATAIFLFVIHWNDLLYPLLFISRDELKTLPLALLDFKGEFLTNYPLLFTGVVVASAPLVVAYVFLQRYFVAGITAGGVKG</sequence>
<feature type="transmembrane region" description="Helical" evidence="7">
    <location>
        <begin position="99"/>
        <end position="118"/>
    </location>
</feature>
<evidence type="ECO:0000256" key="1">
    <source>
        <dbReference type="ARBA" id="ARBA00004651"/>
    </source>
</evidence>
<feature type="transmembrane region" description="Helical" evidence="7">
    <location>
        <begin position="183"/>
        <end position="205"/>
    </location>
</feature>
<evidence type="ECO:0000313" key="9">
    <source>
        <dbReference type="EMBL" id="CAA9270739.1"/>
    </source>
</evidence>
<dbReference type="InterPro" id="IPR000515">
    <property type="entry name" value="MetI-like"/>
</dbReference>
<evidence type="ECO:0000256" key="5">
    <source>
        <dbReference type="ARBA" id="ARBA00022989"/>
    </source>
</evidence>
<keyword evidence="2 7" id="KW-0813">Transport</keyword>
<feature type="transmembrane region" description="Helical" evidence="7">
    <location>
        <begin position="12"/>
        <end position="33"/>
    </location>
</feature>
<feature type="transmembrane region" description="Helical" evidence="7">
    <location>
        <begin position="138"/>
        <end position="162"/>
    </location>
</feature>